<protein>
    <submittedName>
        <fullName evidence="8">Type I secretion outer membrane protein, TolC family</fullName>
    </submittedName>
</protein>
<keyword evidence="3" id="KW-0813">Transport</keyword>
<evidence type="ECO:0000313" key="8">
    <source>
        <dbReference type="EMBL" id="BAQ68828.1"/>
    </source>
</evidence>
<dbReference type="InterPro" id="IPR003423">
    <property type="entry name" value="OMP_efflux"/>
</dbReference>
<evidence type="ECO:0000256" key="7">
    <source>
        <dbReference type="ARBA" id="ARBA00023237"/>
    </source>
</evidence>
<organism evidence="8 10">
    <name type="scientific">Rhodovulum sulfidophilum</name>
    <name type="common">Rhodobacter sulfidophilus</name>
    <dbReference type="NCBI Taxonomy" id="35806"/>
    <lineage>
        <taxon>Bacteria</taxon>
        <taxon>Pseudomonadati</taxon>
        <taxon>Pseudomonadota</taxon>
        <taxon>Alphaproteobacteria</taxon>
        <taxon>Rhodobacterales</taxon>
        <taxon>Paracoccaceae</taxon>
        <taxon>Rhodovulum</taxon>
    </lineage>
</organism>
<sequence length="494" mass="53948">MTIRTSFAAAIGCSLLWVAGCGGPETPADQRLEVLREDGPSEDQRNTAEAGLAKTIAKEPGLAELVALYGDPSEAPAGGAALPDLLKTALDRNSKIGRAAQEISLADAQHMNAVFGYLPQVSFTFSRDHLNQRVISSDNKVYEKGQTSYPVRTTVASVTQPIYDMSRIFGIRYARNAQSVAEVDYIGAVRDVTYEVFDNYIVANQARDRARALAARQRLFDRQIGSRDTLADIGLDDDTESASLRSERNSIAAEEALEMARYAAAVSALAELTGTVVREIKPLRFPNGMLRADRRTGEGDAVARGLEDNPAIMSAALAVVGAGLDRHRALAAETMPVVDAYATLENENRSGSRFGGGSHSDDLTVGVSLTVPLFNSNGRGYVSREKSVELRAATMEYYARRRAVETEIRSTHSRMAELRRAIFRSSESAQQARKALDAERGRVASGQSVDLVVAARELRLNKATERVSYYQAEYLRSWTRLHYLMGADLTKLEL</sequence>
<evidence type="ECO:0000256" key="2">
    <source>
        <dbReference type="ARBA" id="ARBA00007613"/>
    </source>
</evidence>
<dbReference type="Pfam" id="PF02321">
    <property type="entry name" value="OEP"/>
    <property type="match status" value="2"/>
</dbReference>
<keyword evidence="5" id="KW-0812">Transmembrane</keyword>
<dbReference type="Gene3D" id="1.20.1600.10">
    <property type="entry name" value="Outer membrane efflux proteins (OEP)"/>
    <property type="match status" value="1"/>
</dbReference>
<dbReference type="GO" id="GO:0015288">
    <property type="term" value="F:porin activity"/>
    <property type="evidence" value="ECO:0007669"/>
    <property type="project" value="TreeGrafter"/>
</dbReference>
<dbReference type="KEGG" id="rsu:NHU_03293"/>
<comment type="similarity">
    <text evidence="2">Belongs to the outer membrane factor (OMF) (TC 1.B.17) family.</text>
</comment>
<dbReference type="eggNOG" id="COG1538">
    <property type="taxonomic scope" value="Bacteria"/>
</dbReference>
<proteinExistence type="inferred from homology"/>
<dbReference type="GO" id="GO:1990281">
    <property type="term" value="C:efflux pump complex"/>
    <property type="evidence" value="ECO:0007669"/>
    <property type="project" value="TreeGrafter"/>
</dbReference>
<dbReference type="EMBL" id="AP014800">
    <property type="protein sequence ID" value="BAQ70433.1"/>
    <property type="molecule type" value="Genomic_DNA"/>
</dbReference>
<evidence type="ECO:0000256" key="5">
    <source>
        <dbReference type="ARBA" id="ARBA00022692"/>
    </source>
</evidence>
<dbReference type="EMBL" id="AP014800">
    <property type="protein sequence ID" value="BAQ68828.1"/>
    <property type="molecule type" value="Genomic_DNA"/>
</dbReference>
<accession>A0A0D6B0Y7</accession>
<keyword evidence="4" id="KW-1134">Transmembrane beta strand</keyword>
<comment type="subcellular location">
    <subcellularLocation>
        <location evidence="1">Cell outer membrane</location>
    </subcellularLocation>
</comment>
<dbReference type="InterPro" id="IPR051906">
    <property type="entry name" value="TolC-like"/>
</dbReference>
<evidence type="ECO:0000256" key="3">
    <source>
        <dbReference type="ARBA" id="ARBA00022448"/>
    </source>
</evidence>
<dbReference type="KEGG" id="rsu:NHU_01672"/>
<evidence type="ECO:0000256" key="6">
    <source>
        <dbReference type="ARBA" id="ARBA00023136"/>
    </source>
</evidence>
<dbReference type="GO" id="GO:0009279">
    <property type="term" value="C:cell outer membrane"/>
    <property type="evidence" value="ECO:0007669"/>
    <property type="project" value="UniProtKB-SubCell"/>
</dbReference>
<keyword evidence="7" id="KW-0998">Cell outer membrane</keyword>
<evidence type="ECO:0000313" key="10">
    <source>
        <dbReference type="Proteomes" id="UP000064912"/>
    </source>
</evidence>
<dbReference type="AlphaFoldDB" id="A0A0D6B0Y7"/>
<evidence type="ECO:0000256" key="1">
    <source>
        <dbReference type="ARBA" id="ARBA00004442"/>
    </source>
</evidence>
<reference evidence="8 10" key="1">
    <citation type="submission" date="2015-02" db="EMBL/GenBank/DDBJ databases">
        <title>Genome sequene of Rhodovulum sulfidophilum DSM 2351.</title>
        <authorList>
            <person name="Nagao N."/>
        </authorList>
    </citation>
    <scope>NUCLEOTIDE SEQUENCE [LARGE SCALE GENOMIC DNA]</scope>
    <source>
        <strain evidence="8 10">DSM 2351</strain>
    </source>
</reference>
<gene>
    <name evidence="8" type="ORF">NHU_01672</name>
    <name evidence="9" type="ORF">NHU_03293</name>
</gene>
<dbReference type="PROSITE" id="PS51257">
    <property type="entry name" value="PROKAR_LIPOPROTEIN"/>
    <property type="match status" value="1"/>
</dbReference>
<dbReference type="SUPFAM" id="SSF56954">
    <property type="entry name" value="Outer membrane efflux proteins (OEP)"/>
    <property type="match status" value="1"/>
</dbReference>
<evidence type="ECO:0000313" key="9">
    <source>
        <dbReference type="EMBL" id="BAQ70433.1"/>
    </source>
</evidence>
<name>A0A0D6B0Y7_RHOSU</name>
<dbReference type="PANTHER" id="PTHR30026:SF20">
    <property type="entry name" value="OUTER MEMBRANE PROTEIN TOLC"/>
    <property type="match status" value="1"/>
</dbReference>
<evidence type="ECO:0000256" key="4">
    <source>
        <dbReference type="ARBA" id="ARBA00022452"/>
    </source>
</evidence>
<dbReference type="PATRIC" id="fig|35806.4.peg.1725"/>
<keyword evidence="6" id="KW-0472">Membrane</keyword>
<dbReference type="GO" id="GO:0015562">
    <property type="term" value="F:efflux transmembrane transporter activity"/>
    <property type="evidence" value="ECO:0007669"/>
    <property type="project" value="InterPro"/>
</dbReference>
<dbReference type="Proteomes" id="UP000064912">
    <property type="component" value="Chromosome"/>
</dbReference>
<dbReference type="PANTHER" id="PTHR30026">
    <property type="entry name" value="OUTER MEMBRANE PROTEIN TOLC"/>
    <property type="match status" value="1"/>
</dbReference>